<accession>A0AAE1HSZ0</accession>
<dbReference type="Proteomes" id="UP001219518">
    <property type="component" value="Unassembled WGS sequence"/>
</dbReference>
<dbReference type="InterPro" id="IPR031311">
    <property type="entry name" value="CHIT_BIND_RR_consensus"/>
</dbReference>
<organism evidence="4 5">
    <name type="scientific">Frankliniella fusca</name>
    <dbReference type="NCBI Taxonomy" id="407009"/>
    <lineage>
        <taxon>Eukaryota</taxon>
        <taxon>Metazoa</taxon>
        <taxon>Ecdysozoa</taxon>
        <taxon>Arthropoda</taxon>
        <taxon>Hexapoda</taxon>
        <taxon>Insecta</taxon>
        <taxon>Pterygota</taxon>
        <taxon>Neoptera</taxon>
        <taxon>Paraneoptera</taxon>
        <taxon>Thysanoptera</taxon>
        <taxon>Terebrantia</taxon>
        <taxon>Thripoidea</taxon>
        <taxon>Thripidae</taxon>
        <taxon>Frankliniella</taxon>
    </lineage>
</organism>
<dbReference type="EMBL" id="JAHWGI010001270">
    <property type="protein sequence ID" value="KAK3926862.1"/>
    <property type="molecule type" value="Genomic_DNA"/>
</dbReference>
<feature type="region of interest" description="Disordered" evidence="3">
    <location>
        <begin position="100"/>
        <end position="122"/>
    </location>
</feature>
<protein>
    <submittedName>
        <fullName evidence="4">Cuticle protein</fullName>
    </submittedName>
</protein>
<keyword evidence="5" id="KW-1185">Reference proteome</keyword>
<keyword evidence="1 2" id="KW-0193">Cuticle</keyword>
<reference evidence="4" key="1">
    <citation type="submission" date="2021-07" db="EMBL/GenBank/DDBJ databases">
        <authorList>
            <person name="Catto M.A."/>
            <person name="Jacobson A."/>
            <person name="Kennedy G."/>
            <person name="Labadie P."/>
            <person name="Hunt B.G."/>
            <person name="Srinivasan R."/>
        </authorList>
    </citation>
    <scope>NUCLEOTIDE SEQUENCE</scope>
    <source>
        <strain evidence="4">PL_HMW_Pooled</strain>
        <tissue evidence="4">Head</tissue>
    </source>
</reference>
<evidence type="ECO:0000256" key="2">
    <source>
        <dbReference type="PROSITE-ProRule" id="PRU00497"/>
    </source>
</evidence>
<dbReference type="GO" id="GO:0042302">
    <property type="term" value="F:structural constituent of cuticle"/>
    <property type="evidence" value="ECO:0007669"/>
    <property type="project" value="UniProtKB-UniRule"/>
</dbReference>
<dbReference type="PROSITE" id="PS00233">
    <property type="entry name" value="CHIT_BIND_RR_1"/>
    <property type="match status" value="1"/>
</dbReference>
<dbReference type="PANTHER" id="PTHR12236">
    <property type="entry name" value="STRUCTURAL CONTITUENT OF CUTICLE"/>
    <property type="match status" value="1"/>
</dbReference>
<comment type="caution">
    <text evidence="4">The sequence shown here is derived from an EMBL/GenBank/DDBJ whole genome shotgun (WGS) entry which is preliminary data.</text>
</comment>
<reference evidence="4" key="2">
    <citation type="journal article" date="2023" name="BMC Genomics">
        <title>Pest status, molecular evolution, and epigenetic factors derived from the genome assembly of Frankliniella fusca, a thysanopteran phytovirus vector.</title>
        <authorList>
            <person name="Catto M.A."/>
            <person name="Labadie P.E."/>
            <person name="Jacobson A.L."/>
            <person name="Kennedy G.G."/>
            <person name="Srinivasan R."/>
            <person name="Hunt B.G."/>
        </authorList>
    </citation>
    <scope>NUCLEOTIDE SEQUENCE</scope>
    <source>
        <strain evidence="4">PL_HMW_Pooled</strain>
    </source>
</reference>
<name>A0AAE1HSZ0_9NEOP</name>
<evidence type="ECO:0000313" key="5">
    <source>
        <dbReference type="Proteomes" id="UP001219518"/>
    </source>
</evidence>
<dbReference type="PROSITE" id="PS51155">
    <property type="entry name" value="CHIT_BIND_RR_2"/>
    <property type="match status" value="1"/>
</dbReference>
<dbReference type="Pfam" id="PF00379">
    <property type="entry name" value="Chitin_bind_4"/>
    <property type="match status" value="1"/>
</dbReference>
<proteinExistence type="predicted"/>
<dbReference type="AlphaFoldDB" id="A0AAE1HSZ0"/>
<dbReference type="InterPro" id="IPR051217">
    <property type="entry name" value="Insect_Cuticle_Struc_Prot"/>
</dbReference>
<dbReference type="GO" id="GO:0005615">
    <property type="term" value="C:extracellular space"/>
    <property type="evidence" value="ECO:0007669"/>
    <property type="project" value="TreeGrafter"/>
</dbReference>
<gene>
    <name evidence="4" type="ORF">KUF71_015198</name>
</gene>
<dbReference type="GO" id="GO:0031012">
    <property type="term" value="C:extracellular matrix"/>
    <property type="evidence" value="ECO:0007669"/>
    <property type="project" value="TreeGrafter"/>
</dbReference>
<evidence type="ECO:0000256" key="3">
    <source>
        <dbReference type="SAM" id="MobiDB-lite"/>
    </source>
</evidence>
<evidence type="ECO:0000313" key="4">
    <source>
        <dbReference type="EMBL" id="KAK3926862.1"/>
    </source>
</evidence>
<dbReference type="InterPro" id="IPR000618">
    <property type="entry name" value="Insect_cuticle"/>
</dbReference>
<evidence type="ECO:0000256" key="1">
    <source>
        <dbReference type="ARBA" id="ARBA00022460"/>
    </source>
</evidence>
<dbReference type="PANTHER" id="PTHR12236:SF75">
    <property type="entry name" value="CUTICULAR PROTEIN 62BB, ISOFORM A"/>
    <property type="match status" value="1"/>
</dbReference>
<dbReference type="PRINTS" id="PR00947">
    <property type="entry name" value="CUTICLE"/>
</dbReference>
<feature type="compositionally biased region" description="Basic and acidic residues" evidence="3">
    <location>
        <begin position="111"/>
        <end position="122"/>
    </location>
</feature>
<sequence length="205" mass="20817">MAVYKCALQCPSQQHFSHQSSRHFGIMVSKLVIVSALLAVANAGVISPLGLGLVGGHGGALIGSPLGPTVLTAPALSGAVLAGHVGLAAPEVEPYDPHPRYSYSYGVSDPHTGDSKSQTEVRDGDVVKGQYSLVDPDGTRRVVDYVADPINGFNAVVRKDALAVHPAPAVLAAPAVHAVHAAPAVLAAPAGVPLGHLGLAGLHLH</sequence>